<dbReference type="Pfam" id="PF11338">
    <property type="entry name" value="DUF3140"/>
    <property type="match status" value="1"/>
</dbReference>
<protein>
    <recommendedName>
        <fullName evidence="4">DUF3140 domain-containing protein</fullName>
    </recommendedName>
</protein>
<dbReference type="PANTHER" id="PTHR40630">
    <property type="entry name" value="POSSIBLE DNA-BINDING PROTEIN"/>
    <property type="match status" value="1"/>
</dbReference>
<feature type="region of interest" description="Disordered" evidence="1">
    <location>
        <begin position="87"/>
        <end position="119"/>
    </location>
</feature>
<feature type="compositionally biased region" description="Basic and acidic residues" evidence="1">
    <location>
        <begin position="109"/>
        <end position="119"/>
    </location>
</feature>
<dbReference type="AlphaFoldDB" id="A0A2P4UHQ5"/>
<dbReference type="EMBL" id="MTBP01000002">
    <property type="protein sequence ID" value="POM24580.1"/>
    <property type="molecule type" value="Genomic_DNA"/>
</dbReference>
<evidence type="ECO:0008006" key="4">
    <source>
        <dbReference type="Google" id="ProtNLM"/>
    </source>
</evidence>
<sequence>MKQKIAPDVADLWDEFHGAVNMTSEELREWLLTDASGVDALPAAPGSGVPDLGRHVALILRKRKMDLTREDVDTMRRVVDRINDYLANPPAEGASRESWRHGLMNLGHDPLKPDPHGDV</sequence>
<dbReference type="Proteomes" id="UP000242367">
    <property type="component" value="Unassembled WGS sequence"/>
</dbReference>
<dbReference type="InterPro" id="IPR021487">
    <property type="entry name" value="DUF3140"/>
</dbReference>
<dbReference type="RefSeq" id="WP_103563694.1">
    <property type="nucleotide sequence ID" value="NZ_MTBP01000002.1"/>
</dbReference>
<dbReference type="PANTHER" id="PTHR40630:SF1">
    <property type="entry name" value="DNA-BINDING PROTEIN"/>
    <property type="match status" value="1"/>
</dbReference>
<comment type="caution">
    <text evidence="2">The sequence shown here is derived from an EMBL/GenBank/DDBJ whole genome shotgun (WGS) entry which is preliminary data.</text>
</comment>
<proteinExistence type="predicted"/>
<organism evidence="2 3">
    <name type="scientific">Actinomadura rubteroloni</name>
    <dbReference type="NCBI Taxonomy" id="1926885"/>
    <lineage>
        <taxon>Bacteria</taxon>
        <taxon>Bacillati</taxon>
        <taxon>Actinomycetota</taxon>
        <taxon>Actinomycetes</taxon>
        <taxon>Streptosporangiales</taxon>
        <taxon>Thermomonosporaceae</taxon>
        <taxon>Actinomadura</taxon>
    </lineage>
</organism>
<reference evidence="2 3" key="1">
    <citation type="journal article" date="2017" name="Chemistry">
        <title>Isolation, Biosynthesis and Chemical Modifications of Rubterolones A-F: Rare Tropolone Alkaloids from Actinomadura sp. 5-2.</title>
        <authorList>
            <person name="Guo H."/>
            <person name="Benndorf R."/>
            <person name="Leichnitz D."/>
            <person name="Klassen J.L."/>
            <person name="Vollmers J."/>
            <person name="Gorls H."/>
            <person name="Steinacker M."/>
            <person name="Weigel C."/>
            <person name="Dahse H.M."/>
            <person name="Kaster A.K."/>
            <person name="de Beer Z.W."/>
            <person name="Poulsen M."/>
            <person name="Beemelmanns C."/>
        </authorList>
    </citation>
    <scope>NUCLEOTIDE SEQUENCE [LARGE SCALE GENOMIC DNA]</scope>
    <source>
        <strain evidence="2 3">5-2</strain>
    </source>
</reference>
<evidence type="ECO:0000313" key="3">
    <source>
        <dbReference type="Proteomes" id="UP000242367"/>
    </source>
</evidence>
<accession>A0A2P4UHQ5</accession>
<keyword evidence="3" id="KW-1185">Reference proteome</keyword>
<evidence type="ECO:0000256" key="1">
    <source>
        <dbReference type="SAM" id="MobiDB-lite"/>
    </source>
</evidence>
<gene>
    <name evidence="2" type="ORF">BTM25_32090</name>
</gene>
<name>A0A2P4UHQ5_9ACTN</name>
<evidence type="ECO:0000313" key="2">
    <source>
        <dbReference type="EMBL" id="POM24580.1"/>
    </source>
</evidence>